<evidence type="ECO:0000256" key="6">
    <source>
        <dbReference type="ARBA" id="ARBA00023136"/>
    </source>
</evidence>
<organism evidence="10 11">
    <name type="scientific">Streptacidiphilus cavernicola</name>
    <dbReference type="NCBI Taxonomy" id="3342716"/>
    <lineage>
        <taxon>Bacteria</taxon>
        <taxon>Bacillati</taxon>
        <taxon>Actinomycetota</taxon>
        <taxon>Actinomycetes</taxon>
        <taxon>Kitasatosporales</taxon>
        <taxon>Streptomycetaceae</taxon>
        <taxon>Streptacidiphilus</taxon>
    </lineage>
</organism>
<comment type="similarity">
    <text evidence="7">Belongs to the major facilitator superfamily. Proton-dependent oligopeptide transporter (POT/PTR) (TC 2.A.17) family.</text>
</comment>
<evidence type="ECO:0000256" key="8">
    <source>
        <dbReference type="SAM" id="MobiDB-lite"/>
    </source>
</evidence>
<dbReference type="Gene3D" id="1.20.1250.20">
    <property type="entry name" value="MFS general substrate transporter like domains"/>
    <property type="match status" value="1"/>
</dbReference>
<evidence type="ECO:0000256" key="9">
    <source>
        <dbReference type="SAM" id="Phobius"/>
    </source>
</evidence>
<dbReference type="InterPro" id="IPR005279">
    <property type="entry name" value="Dipep/tripep_permease"/>
</dbReference>
<keyword evidence="6 9" id="KW-0472">Membrane</keyword>
<accession>A0ABV6US84</accession>
<dbReference type="InterPro" id="IPR018456">
    <property type="entry name" value="PTR2_symporter_CS"/>
</dbReference>
<evidence type="ECO:0000256" key="2">
    <source>
        <dbReference type="ARBA" id="ARBA00022448"/>
    </source>
</evidence>
<keyword evidence="3" id="KW-1003">Cell membrane</keyword>
<feature type="transmembrane region" description="Helical" evidence="9">
    <location>
        <begin position="234"/>
        <end position="252"/>
    </location>
</feature>
<evidence type="ECO:0000256" key="3">
    <source>
        <dbReference type="ARBA" id="ARBA00022475"/>
    </source>
</evidence>
<evidence type="ECO:0000256" key="1">
    <source>
        <dbReference type="ARBA" id="ARBA00004651"/>
    </source>
</evidence>
<dbReference type="InterPro" id="IPR050171">
    <property type="entry name" value="MFS_Transporters"/>
</dbReference>
<feature type="transmembrane region" description="Helical" evidence="9">
    <location>
        <begin position="474"/>
        <end position="493"/>
    </location>
</feature>
<feature type="transmembrane region" description="Helical" evidence="9">
    <location>
        <begin position="378"/>
        <end position="398"/>
    </location>
</feature>
<dbReference type="SUPFAM" id="SSF103473">
    <property type="entry name" value="MFS general substrate transporter"/>
    <property type="match status" value="1"/>
</dbReference>
<feature type="transmembrane region" description="Helical" evidence="9">
    <location>
        <begin position="264"/>
        <end position="281"/>
    </location>
</feature>
<feature type="transmembrane region" description="Helical" evidence="9">
    <location>
        <begin position="74"/>
        <end position="95"/>
    </location>
</feature>
<evidence type="ECO:0000256" key="4">
    <source>
        <dbReference type="ARBA" id="ARBA00022692"/>
    </source>
</evidence>
<dbReference type="EMBL" id="JBHEZZ010000014">
    <property type="protein sequence ID" value="MFC1404299.1"/>
    <property type="molecule type" value="Genomic_DNA"/>
</dbReference>
<keyword evidence="11" id="KW-1185">Reference proteome</keyword>
<dbReference type="PANTHER" id="PTHR23517:SF15">
    <property type="entry name" value="PROTON-DEPENDENT OLIGOPEPTIDE FAMILY TRANSPORT PROTEIN"/>
    <property type="match status" value="1"/>
</dbReference>
<feature type="transmembrane region" description="Helical" evidence="9">
    <location>
        <begin position="166"/>
        <end position="185"/>
    </location>
</feature>
<feature type="transmembrane region" description="Helical" evidence="9">
    <location>
        <begin position="346"/>
        <end position="366"/>
    </location>
</feature>
<gene>
    <name evidence="10" type="ORF">ACEZDJ_23685</name>
</gene>
<name>A0ABV6US84_9ACTN</name>
<protein>
    <submittedName>
        <fullName evidence="10">Peptide MFS transporter</fullName>
    </submittedName>
</protein>
<dbReference type="PANTHER" id="PTHR23517">
    <property type="entry name" value="RESISTANCE PROTEIN MDTM, PUTATIVE-RELATED-RELATED"/>
    <property type="match status" value="1"/>
</dbReference>
<comment type="caution">
    <text evidence="10">The sequence shown here is derived from an EMBL/GenBank/DDBJ whole genome shotgun (WGS) entry which is preliminary data.</text>
</comment>
<keyword evidence="2 7" id="KW-0813">Transport</keyword>
<dbReference type="CDD" id="cd17346">
    <property type="entry name" value="MFS_DtpA_like"/>
    <property type="match status" value="1"/>
</dbReference>
<feature type="transmembrane region" description="Helical" evidence="9">
    <location>
        <begin position="445"/>
        <end position="462"/>
    </location>
</feature>
<evidence type="ECO:0000313" key="11">
    <source>
        <dbReference type="Proteomes" id="UP001592528"/>
    </source>
</evidence>
<keyword evidence="4 7" id="KW-0812">Transmembrane</keyword>
<evidence type="ECO:0000256" key="7">
    <source>
        <dbReference type="RuleBase" id="RU003755"/>
    </source>
</evidence>
<keyword evidence="5 9" id="KW-1133">Transmembrane helix</keyword>
<dbReference type="PROSITE" id="PS01022">
    <property type="entry name" value="PTR2_1"/>
    <property type="match status" value="1"/>
</dbReference>
<feature type="transmembrane region" description="Helical" evidence="9">
    <location>
        <begin position="104"/>
        <end position="121"/>
    </location>
</feature>
<dbReference type="InterPro" id="IPR000109">
    <property type="entry name" value="POT_fam"/>
</dbReference>
<comment type="subcellular location">
    <subcellularLocation>
        <location evidence="1">Cell membrane</location>
        <topology evidence="1">Multi-pass membrane protein</topology>
    </subcellularLocation>
    <subcellularLocation>
        <location evidence="7">Membrane</location>
        <topology evidence="7">Multi-pass membrane protein</topology>
    </subcellularLocation>
</comment>
<dbReference type="InterPro" id="IPR036259">
    <property type="entry name" value="MFS_trans_sf"/>
</dbReference>
<feature type="transmembrane region" description="Helical" evidence="9">
    <location>
        <begin position="191"/>
        <end position="213"/>
    </location>
</feature>
<sequence>MAQDAVNGEDGAPAAGAPASEDKGFFGHPRGLATLFGTEMWERFSFYGMRGLLTLFLATPKDQGGMGLDSATALAVYSVYNSLIYMLSMPGGWIADRLWGARKAVLIGGVVITAGHFVLAIPATQSFYLGLILIAIGTGLLKPNVSSIVGALYAKHDLRRDGGFTIFYMAINIGSFFAPLVIGTVGQKVSWHLGFSLAGVGMCLGLLQYVLGARHLGGAGRYASRPAEPDERRRVLRLAGLWAAIAVVAFGIDGLLGTFSIHQVVNVLAVLGVALPVYYFTRMRLDKDLTPLDRTRIGAYIWFFIAAAVFWMIYDQTGSTLNLFATNQTNLSVFGWHFPSSWFQSVNPLLIIILAPLFAWMWESLAKRDRDPSTPNKFATGLLLIGISFGVMALASLAADGGKLVSPLWLCSVYLIQTVGELCLSPVGLSVTTKLAPAKFVSQMLGLWFLAVATGDAVAGWTTQLTKVMSQNAYFYSQGALAVVCAIAFYLAAGRIRALMGDVN</sequence>
<dbReference type="NCBIfam" id="TIGR00924">
    <property type="entry name" value="yjdL_sub1_fam"/>
    <property type="match status" value="1"/>
</dbReference>
<proteinExistence type="inferred from homology"/>
<feature type="region of interest" description="Disordered" evidence="8">
    <location>
        <begin position="1"/>
        <end position="22"/>
    </location>
</feature>
<dbReference type="Proteomes" id="UP001592528">
    <property type="component" value="Unassembled WGS sequence"/>
</dbReference>
<dbReference type="PROSITE" id="PS01023">
    <property type="entry name" value="PTR2_2"/>
    <property type="match status" value="1"/>
</dbReference>
<feature type="transmembrane region" description="Helical" evidence="9">
    <location>
        <begin position="297"/>
        <end position="314"/>
    </location>
</feature>
<dbReference type="Pfam" id="PF00854">
    <property type="entry name" value="PTR2"/>
    <property type="match status" value="1"/>
</dbReference>
<reference evidence="10 11" key="1">
    <citation type="submission" date="2024-09" db="EMBL/GenBank/DDBJ databases">
        <authorList>
            <person name="Lee S.D."/>
        </authorList>
    </citation>
    <scope>NUCLEOTIDE SEQUENCE [LARGE SCALE GENOMIC DNA]</scope>
    <source>
        <strain evidence="10 11">N1-5</strain>
    </source>
</reference>
<dbReference type="RefSeq" id="WP_030264203.1">
    <property type="nucleotide sequence ID" value="NZ_JBHEZZ010000014.1"/>
</dbReference>
<evidence type="ECO:0000256" key="5">
    <source>
        <dbReference type="ARBA" id="ARBA00022989"/>
    </source>
</evidence>
<evidence type="ECO:0000313" key="10">
    <source>
        <dbReference type="EMBL" id="MFC1404299.1"/>
    </source>
</evidence>
<feature type="transmembrane region" description="Helical" evidence="9">
    <location>
        <begin position="127"/>
        <end position="154"/>
    </location>
</feature>